<evidence type="ECO:0000313" key="2">
    <source>
        <dbReference type="Proteomes" id="UP000010408"/>
    </source>
</evidence>
<name>L1NBH5_9PORP</name>
<gene>
    <name evidence="1" type="ORF">HMPREF9134_01367</name>
</gene>
<accession>L1NBH5</accession>
<dbReference type="EMBL" id="AMEQ01000037">
    <property type="protein sequence ID" value="EKY00630.1"/>
    <property type="molecule type" value="Genomic_DNA"/>
</dbReference>
<dbReference type="AlphaFoldDB" id="L1NBH5"/>
<protein>
    <submittedName>
        <fullName evidence="1">Uncharacterized protein</fullName>
    </submittedName>
</protein>
<sequence length="59" mass="6979">MEYHSDVPLCVSSLMPREEGAWGKWGSVGVSLGIRVLWCRCWALFEWKHYGFFMLPWGW</sequence>
<evidence type="ECO:0000313" key="1">
    <source>
        <dbReference type="EMBL" id="EKY00630.1"/>
    </source>
</evidence>
<dbReference type="Proteomes" id="UP000010408">
    <property type="component" value="Unassembled WGS sequence"/>
</dbReference>
<dbReference type="HOGENOM" id="CLU_2956675_0_0_10"/>
<proteinExistence type="predicted"/>
<reference evidence="1 2" key="1">
    <citation type="submission" date="2012-05" db="EMBL/GenBank/DDBJ databases">
        <authorList>
            <person name="Weinstock G."/>
            <person name="Sodergren E."/>
            <person name="Lobos E.A."/>
            <person name="Fulton L."/>
            <person name="Fulton R."/>
            <person name="Courtney L."/>
            <person name="Fronick C."/>
            <person name="O'Laughlin M."/>
            <person name="Godfrey J."/>
            <person name="Wilson R.M."/>
            <person name="Miner T."/>
            <person name="Farmer C."/>
            <person name="Delehaunty K."/>
            <person name="Cordes M."/>
            <person name="Minx P."/>
            <person name="Tomlinson C."/>
            <person name="Chen J."/>
            <person name="Wollam A."/>
            <person name="Pepin K.H."/>
            <person name="Bhonagiri V."/>
            <person name="Zhang X."/>
            <person name="Suruliraj S."/>
            <person name="Warren W."/>
            <person name="Mitreva M."/>
            <person name="Mardis E.R."/>
            <person name="Wilson R.K."/>
        </authorList>
    </citation>
    <scope>NUCLEOTIDE SEQUENCE [LARGE SCALE GENOMIC DNA]</scope>
    <source>
        <strain evidence="1 2">F0037</strain>
    </source>
</reference>
<comment type="caution">
    <text evidence="1">The sequence shown here is derived from an EMBL/GenBank/DDBJ whole genome shotgun (WGS) entry which is preliminary data.</text>
</comment>
<organism evidence="1 2">
    <name type="scientific">Porphyromonas catoniae F0037</name>
    <dbReference type="NCBI Taxonomy" id="1127696"/>
    <lineage>
        <taxon>Bacteria</taxon>
        <taxon>Pseudomonadati</taxon>
        <taxon>Bacteroidota</taxon>
        <taxon>Bacteroidia</taxon>
        <taxon>Bacteroidales</taxon>
        <taxon>Porphyromonadaceae</taxon>
        <taxon>Porphyromonas</taxon>
    </lineage>
</organism>